<dbReference type="InterPro" id="IPR000719">
    <property type="entry name" value="Prot_kinase_dom"/>
</dbReference>
<organism evidence="8 9">
    <name type="scientific">Phyllosticta citricarpa</name>
    <dbReference type="NCBI Taxonomy" id="55181"/>
    <lineage>
        <taxon>Eukaryota</taxon>
        <taxon>Fungi</taxon>
        <taxon>Dikarya</taxon>
        <taxon>Ascomycota</taxon>
        <taxon>Pezizomycotina</taxon>
        <taxon>Dothideomycetes</taxon>
        <taxon>Dothideomycetes incertae sedis</taxon>
        <taxon>Botryosphaeriales</taxon>
        <taxon>Phyllostictaceae</taxon>
        <taxon>Phyllosticta</taxon>
    </lineage>
</organism>
<feature type="domain" description="Protein kinase" evidence="7">
    <location>
        <begin position="1"/>
        <end position="272"/>
    </location>
</feature>
<keyword evidence="9" id="KW-1185">Reference proteome</keyword>
<accession>A0ABR1M2C9</accession>
<dbReference type="PROSITE" id="PS00108">
    <property type="entry name" value="PROTEIN_KINASE_ST"/>
    <property type="match status" value="1"/>
</dbReference>
<dbReference type="SMART" id="SM00220">
    <property type="entry name" value="S_TKc"/>
    <property type="match status" value="1"/>
</dbReference>
<evidence type="ECO:0000313" key="8">
    <source>
        <dbReference type="EMBL" id="KAK7541682.1"/>
    </source>
</evidence>
<evidence type="ECO:0000256" key="4">
    <source>
        <dbReference type="ARBA" id="ARBA00047919"/>
    </source>
</evidence>
<comment type="catalytic activity">
    <reaction evidence="4">
        <text>L-threonyl-[protein] + ATP = O-phospho-L-threonyl-[protein] + ADP + H(+)</text>
        <dbReference type="Rhea" id="RHEA:46608"/>
        <dbReference type="Rhea" id="RHEA-COMP:11060"/>
        <dbReference type="Rhea" id="RHEA-COMP:11605"/>
        <dbReference type="ChEBI" id="CHEBI:15378"/>
        <dbReference type="ChEBI" id="CHEBI:30013"/>
        <dbReference type="ChEBI" id="CHEBI:30616"/>
        <dbReference type="ChEBI" id="CHEBI:61977"/>
        <dbReference type="ChEBI" id="CHEBI:456216"/>
        <dbReference type="EC" id="2.7.11.24"/>
    </reaction>
    <physiologicalReaction direction="left-to-right" evidence="4">
        <dbReference type="Rhea" id="RHEA:46609"/>
    </physiologicalReaction>
</comment>
<keyword evidence="1" id="KW-0418">Kinase</keyword>
<comment type="catalytic activity">
    <reaction evidence="5">
        <text>L-seryl-[protein] + ATP = O-phospho-L-seryl-[protein] + ADP + H(+)</text>
        <dbReference type="Rhea" id="RHEA:17989"/>
        <dbReference type="Rhea" id="RHEA-COMP:9863"/>
        <dbReference type="Rhea" id="RHEA-COMP:11604"/>
        <dbReference type="ChEBI" id="CHEBI:15378"/>
        <dbReference type="ChEBI" id="CHEBI:29999"/>
        <dbReference type="ChEBI" id="CHEBI:30616"/>
        <dbReference type="ChEBI" id="CHEBI:83421"/>
        <dbReference type="ChEBI" id="CHEBI:456216"/>
        <dbReference type="EC" id="2.7.11.24"/>
    </reaction>
    <physiologicalReaction direction="left-to-right" evidence="5">
        <dbReference type="Rhea" id="RHEA:17990"/>
    </physiologicalReaction>
</comment>
<dbReference type="Gene3D" id="1.10.510.10">
    <property type="entry name" value="Transferase(Phosphotransferase) domain 1"/>
    <property type="match status" value="1"/>
</dbReference>
<comment type="caution">
    <text evidence="8">The sequence shown here is derived from an EMBL/GenBank/DDBJ whole genome shotgun (WGS) entry which is preliminary data.</text>
</comment>
<proteinExistence type="predicted"/>
<feature type="non-terminal residue" evidence="8">
    <location>
        <position position="278"/>
    </location>
</feature>
<evidence type="ECO:0000256" key="1">
    <source>
        <dbReference type="ARBA" id="ARBA00022527"/>
    </source>
</evidence>
<dbReference type="InterPro" id="IPR011009">
    <property type="entry name" value="Kinase-like_dom_sf"/>
</dbReference>
<dbReference type="Proteomes" id="UP001365128">
    <property type="component" value="Unassembled WGS sequence"/>
</dbReference>
<dbReference type="SUPFAM" id="SSF56112">
    <property type="entry name" value="Protein kinase-like (PK-like)"/>
    <property type="match status" value="1"/>
</dbReference>
<evidence type="ECO:0000256" key="6">
    <source>
        <dbReference type="SAM" id="MobiDB-lite"/>
    </source>
</evidence>
<keyword evidence="1" id="KW-0723">Serine/threonine-protein kinase</keyword>
<dbReference type="InterPro" id="IPR050117">
    <property type="entry name" value="MAPK"/>
</dbReference>
<evidence type="ECO:0000256" key="5">
    <source>
        <dbReference type="ARBA" id="ARBA00048130"/>
    </source>
</evidence>
<dbReference type="InterPro" id="IPR008271">
    <property type="entry name" value="Ser/Thr_kinase_AS"/>
</dbReference>
<keyword evidence="1" id="KW-0808">Transferase</keyword>
<keyword evidence="3" id="KW-0067">ATP-binding</keyword>
<protein>
    <submittedName>
        <fullName evidence="8">Kinase-like domain-containing protein</fullName>
    </submittedName>
</protein>
<sequence length="278" mass="32276">RRERAGLQHGGLREVSILRRLHRHENIILFQSLAVGQDGLAGRQGRPIFLVFEECKREMRLEICHGKLEHGIQPSANNREVKNLSWQLLCGTEYLHRCGIMHRDIKPQNLLLDKEGTLKIADFSLSREWRPRQMTTQVSTRYYRAPEILFGATRYTFSIDMWSAGVTIGELLLCKHFLYGKDTIDQLSHITHFIGTPSRRTRDEIRAMDIPKLPEKKAQSNPKPLDRNPLDKRFPRVEFGDTVDFLRGFFMWSPKKRITAAQALGKEASEYLPAVKKW</sequence>
<feature type="non-terminal residue" evidence="8">
    <location>
        <position position="1"/>
    </location>
</feature>
<feature type="region of interest" description="Disordered" evidence="6">
    <location>
        <begin position="209"/>
        <end position="232"/>
    </location>
</feature>
<dbReference type="EMBL" id="JBBPDW010000023">
    <property type="protein sequence ID" value="KAK7541682.1"/>
    <property type="molecule type" value="Genomic_DNA"/>
</dbReference>
<evidence type="ECO:0000256" key="2">
    <source>
        <dbReference type="ARBA" id="ARBA00022741"/>
    </source>
</evidence>
<dbReference type="Pfam" id="PF00069">
    <property type="entry name" value="Pkinase"/>
    <property type="match status" value="1"/>
</dbReference>
<dbReference type="PANTHER" id="PTHR24055">
    <property type="entry name" value="MITOGEN-ACTIVATED PROTEIN KINASE"/>
    <property type="match status" value="1"/>
</dbReference>
<dbReference type="Gene3D" id="3.30.200.20">
    <property type="entry name" value="Phosphorylase Kinase, domain 1"/>
    <property type="match status" value="1"/>
</dbReference>
<evidence type="ECO:0000259" key="7">
    <source>
        <dbReference type="PROSITE" id="PS50011"/>
    </source>
</evidence>
<evidence type="ECO:0000256" key="3">
    <source>
        <dbReference type="ARBA" id="ARBA00022840"/>
    </source>
</evidence>
<gene>
    <name evidence="8" type="ORF">IWX46DRAFT_660882</name>
</gene>
<reference evidence="8 9" key="1">
    <citation type="submission" date="2024-04" db="EMBL/GenBank/DDBJ databases">
        <title>Phyllosticta paracitricarpa is synonymous to the EU quarantine fungus P. citricarpa based on phylogenomic analyses.</title>
        <authorList>
            <consortium name="Lawrence Berkeley National Laboratory"/>
            <person name="Van Ingen-Buijs V.A."/>
            <person name="Van Westerhoven A.C."/>
            <person name="Haridas S."/>
            <person name="Skiadas P."/>
            <person name="Martin F."/>
            <person name="Groenewald J.Z."/>
            <person name="Crous P.W."/>
            <person name="Seidl M.F."/>
        </authorList>
    </citation>
    <scope>NUCLEOTIDE SEQUENCE [LARGE SCALE GENOMIC DNA]</scope>
    <source>
        <strain evidence="8 9">CBS 122670</strain>
    </source>
</reference>
<dbReference type="PROSITE" id="PS50011">
    <property type="entry name" value="PROTEIN_KINASE_DOM"/>
    <property type="match status" value="1"/>
</dbReference>
<name>A0ABR1M2C9_9PEZI</name>
<keyword evidence="2" id="KW-0547">Nucleotide-binding</keyword>
<evidence type="ECO:0000313" key="9">
    <source>
        <dbReference type="Proteomes" id="UP001365128"/>
    </source>
</evidence>